<dbReference type="PRINTS" id="PR00001">
    <property type="entry name" value="GLABLOOD"/>
</dbReference>
<dbReference type="PROSITE" id="PS00022">
    <property type="entry name" value="EGF_1"/>
    <property type="match status" value="1"/>
</dbReference>
<keyword evidence="3" id="KW-0964">Secreted</keyword>
<dbReference type="InterPro" id="IPR000152">
    <property type="entry name" value="EGF-type_Asp/Asn_hydroxyl_site"/>
</dbReference>
<dbReference type="InterPro" id="IPR001881">
    <property type="entry name" value="EGF-like_Ca-bd_dom"/>
</dbReference>
<evidence type="ECO:0000256" key="2">
    <source>
        <dbReference type="ARBA" id="ARBA00022479"/>
    </source>
</evidence>
<feature type="signal peptide" evidence="13">
    <location>
        <begin position="1"/>
        <end position="20"/>
    </location>
</feature>
<dbReference type="InterPro" id="IPR009003">
    <property type="entry name" value="Peptidase_S1_PA"/>
</dbReference>
<protein>
    <recommendedName>
        <fullName evidence="19">Factor VII heavy chain</fullName>
    </recommendedName>
</protein>
<dbReference type="PROSITE" id="PS50998">
    <property type="entry name" value="GLA_2"/>
    <property type="match status" value="1"/>
</dbReference>
<dbReference type="Gene3D" id="2.40.10.10">
    <property type="entry name" value="Trypsin-like serine proteases"/>
    <property type="match status" value="1"/>
</dbReference>
<dbReference type="SMART" id="SM00020">
    <property type="entry name" value="Tryp_SPc"/>
    <property type="match status" value="1"/>
</dbReference>
<keyword evidence="4 12" id="KW-0245">EGF-like domain</keyword>
<dbReference type="InterPro" id="IPR000742">
    <property type="entry name" value="EGF"/>
</dbReference>
<dbReference type="PROSITE" id="PS50240">
    <property type="entry name" value="TRYPSIN_DOM"/>
    <property type="match status" value="1"/>
</dbReference>
<keyword evidence="7" id="KW-0677">Repeat</keyword>
<dbReference type="GO" id="GO:0004252">
    <property type="term" value="F:serine-type endopeptidase activity"/>
    <property type="evidence" value="ECO:0007669"/>
    <property type="project" value="InterPro"/>
</dbReference>
<dbReference type="InterPro" id="IPR017857">
    <property type="entry name" value="Coagulation_fac-like_Gla_dom"/>
</dbReference>
<keyword evidence="9" id="KW-0106">Calcium</keyword>
<evidence type="ECO:0000259" key="14">
    <source>
        <dbReference type="PROSITE" id="PS50026"/>
    </source>
</evidence>
<comment type="caution">
    <text evidence="12">Lacks conserved residue(s) required for the propagation of feature annotation.</text>
</comment>
<dbReference type="PROSITE" id="PS00011">
    <property type="entry name" value="GLA_1"/>
    <property type="match status" value="1"/>
</dbReference>
<evidence type="ECO:0000259" key="16">
    <source>
        <dbReference type="PROSITE" id="PS50998"/>
    </source>
</evidence>
<evidence type="ECO:0000256" key="13">
    <source>
        <dbReference type="SAM" id="SignalP"/>
    </source>
</evidence>
<dbReference type="InterPro" id="IPR018097">
    <property type="entry name" value="EGF_Ca-bd_CS"/>
</dbReference>
<proteinExistence type="predicted"/>
<dbReference type="GO" id="GO:0006508">
    <property type="term" value="P:proteolysis"/>
    <property type="evidence" value="ECO:0007669"/>
    <property type="project" value="UniProtKB-KW"/>
</dbReference>
<accession>A0AAN9DAQ4</accession>
<reference evidence="17 18" key="1">
    <citation type="submission" date="2024-02" db="EMBL/GenBank/DDBJ databases">
        <title>Chromosome-level genome assembly of the Eurasian Minnow (Phoxinus phoxinus).</title>
        <authorList>
            <person name="Oriowo T.O."/>
            <person name="Martin S."/>
            <person name="Stange M."/>
            <person name="Chrysostomakis Y."/>
            <person name="Brown T."/>
            <person name="Winkler S."/>
            <person name="Kukowka S."/>
            <person name="Myers E.W."/>
            <person name="Bohne A."/>
        </authorList>
    </citation>
    <scope>NUCLEOTIDE SEQUENCE [LARGE SCALE GENOMIC DNA]</scope>
    <source>
        <strain evidence="17">ZFMK-TIS-60720</strain>
        <tissue evidence="17">Whole Organism</tissue>
    </source>
</reference>
<keyword evidence="11" id="KW-0325">Glycoprotein</keyword>
<evidence type="ECO:0000256" key="10">
    <source>
        <dbReference type="ARBA" id="ARBA00023157"/>
    </source>
</evidence>
<dbReference type="PANTHER" id="PTHR24278">
    <property type="entry name" value="COAGULATION FACTOR"/>
    <property type="match status" value="1"/>
</dbReference>
<dbReference type="InterPro" id="IPR043504">
    <property type="entry name" value="Peptidase_S1_PA_chymotrypsin"/>
</dbReference>
<dbReference type="Proteomes" id="UP001364617">
    <property type="component" value="Unassembled WGS sequence"/>
</dbReference>
<evidence type="ECO:0000256" key="6">
    <source>
        <dbReference type="ARBA" id="ARBA00022729"/>
    </source>
</evidence>
<dbReference type="AlphaFoldDB" id="A0AAN9DAQ4"/>
<gene>
    <name evidence="17" type="ORF">R3I93_006586</name>
</gene>
<dbReference type="InterPro" id="IPR050442">
    <property type="entry name" value="Peptidase_S1_coag_factors"/>
</dbReference>
<evidence type="ECO:0000256" key="9">
    <source>
        <dbReference type="ARBA" id="ARBA00022837"/>
    </source>
</evidence>
<dbReference type="SUPFAM" id="SSF57630">
    <property type="entry name" value="GLA-domain"/>
    <property type="match status" value="1"/>
</dbReference>
<name>A0AAN9DAQ4_9TELE</name>
<evidence type="ECO:0000256" key="7">
    <source>
        <dbReference type="ARBA" id="ARBA00022737"/>
    </source>
</evidence>
<feature type="chain" id="PRO_5043027811" description="Factor VII heavy chain" evidence="13">
    <location>
        <begin position="21"/>
        <end position="398"/>
    </location>
</feature>
<evidence type="ECO:0000256" key="12">
    <source>
        <dbReference type="PROSITE-ProRule" id="PRU00076"/>
    </source>
</evidence>
<dbReference type="GO" id="GO:0007596">
    <property type="term" value="P:blood coagulation"/>
    <property type="evidence" value="ECO:0007669"/>
    <property type="project" value="InterPro"/>
</dbReference>
<evidence type="ECO:0000313" key="18">
    <source>
        <dbReference type="Proteomes" id="UP001364617"/>
    </source>
</evidence>
<dbReference type="CDD" id="cd00054">
    <property type="entry name" value="EGF_CA"/>
    <property type="match status" value="1"/>
</dbReference>
<evidence type="ECO:0000256" key="11">
    <source>
        <dbReference type="ARBA" id="ARBA00023180"/>
    </source>
</evidence>
<feature type="domain" description="EGF-like" evidence="14">
    <location>
        <begin position="89"/>
        <end position="125"/>
    </location>
</feature>
<dbReference type="SUPFAM" id="SSF57196">
    <property type="entry name" value="EGF/Laminin"/>
    <property type="match status" value="1"/>
</dbReference>
<dbReference type="InterPro" id="IPR035972">
    <property type="entry name" value="GLA-like_dom_SF"/>
</dbReference>
<dbReference type="FunFam" id="4.10.740.10:FF:000001">
    <property type="entry name" value="vitamin K-dependent protein S"/>
    <property type="match status" value="1"/>
</dbReference>
<keyword evidence="5" id="KW-0645">Protease</keyword>
<feature type="domain" description="Peptidase S1" evidence="15">
    <location>
        <begin position="178"/>
        <end position="392"/>
    </location>
</feature>
<dbReference type="Pfam" id="PF00594">
    <property type="entry name" value="Gla"/>
    <property type="match status" value="1"/>
</dbReference>
<dbReference type="EMBL" id="JAYKXH010000006">
    <property type="protein sequence ID" value="KAK7166853.1"/>
    <property type="molecule type" value="Genomic_DNA"/>
</dbReference>
<dbReference type="GO" id="GO:0005509">
    <property type="term" value="F:calcium ion binding"/>
    <property type="evidence" value="ECO:0007669"/>
    <property type="project" value="InterPro"/>
</dbReference>
<sequence>MESLICRVLFFTLIIHHVLSGDQRPVFRSHRRANSLLLRSRRANVFLLEEILQGNLERECIEERCSKEEAREYFEDDQKTNEFWTKYYDGDQCSSGPCKHSGVCKDGIGGYTCTCSDMYTGTDCQTDKSQCPSAGPLACEQFCRPTAAAHRCFCARGFTLHSNGRSCSPNVQNPCGTTVTSSFCPHGRCPWEVRFVNGSGDVICHGVVLGRKSVLTSAVCMSALPERNISLAVRASSSALVASSWTPHKRYSSGPEDDLAFLELKDPLPEHMSVVPLCLPEKDFSENILMRAGRGGVVMGGARHAYLSLDDCREALNLTFLMTNKMFCMERQECERRPMPCDCALKSGSPVATVEGKTAFLTGLSLTGASCDGGLVFTKLSRYLHWLRPLLHASEKEQ</sequence>
<dbReference type="SMART" id="SM00179">
    <property type="entry name" value="EGF_CA"/>
    <property type="match status" value="2"/>
</dbReference>
<dbReference type="InterPro" id="IPR001254">
    <property type="entry name" value="Trypsin_dom"/>
</dbReference>
<feature type="domain" description="Gla" evidence="16">
    <location>
        <begin position="43"/>
        <end position="89"/>
    </location>
</feature>
<keyword evidence="18" id="KW-1185">Reference proteome</keyword>
<evidence type="ECO:0000256" key="5">
    <source>
        <dbReference type="ARBA" id="ARBA00022670"/>
    </source>
</evidence>
<comment type="subcellular location">
    <subcellularLocation>
        <location evidence="1">Secreted</location>
    </subcellularLocation>
</comment>
<dbReference type="PROSITE" id="PS01187">
    <property type="entry name" value="EGF_CA"/>
    <property type="match status" value="1"/>
</dbReference>
<dbReference type="SMART" id="SM00181">
    <property type="entry name" value="EGF"/>
    <property type="match status" value="2"/>
</dbReference>
<dbReference type="InterPro" id="IPR012224">
    <property type="entry name" value="Pept_S1A_FX"/>
</dbReference>
<dbReference type="FunFam" id="2.10.25.10:FF:000122">
    <property type="entry name" value="Protein crumbs homolog 2"/>
    <property type="match status" value="1"/>
</dbReference>
<feature type="disulfide bond" evidence="12">
    <location>
        <begin position="115"/>
        <end position="124"/>
    </location>
</feature>
<dbReference type="Gene3D" id="2.10.25.10">
    <property type="entry name" value="Laminin"/>
    <property type="match status" value="2"/>
</dbReference>
<keyword evidence="2" id="KW-0301">Gamma-carboxyglutamic acid</keyword>
<evidence type="ECO:0008006" key="19">
    <source>
        <dbReference type="Google" id="ProtNLM"/>
    </source>
</evidence>
<dbReference type="PROSITE" id="PS00010">
    <property type="entry name" value="ASX_HYDROXYL"/>
    <property type="match status" value="1"/>
</dbReference>
<evidence type="ECO:0000256" key="1">
    <source>
        <dbReference type="ARBA" id="ARBA00004613"/>
    </source>
</evidence>
<dbReference type="PIRSF" id="PIRSF001143">
    <property type="entry name" value="Factor_X"/>
    <property type="match status" value="1"/>
</dbReference>
<dbReference type="PROSITE" id="PS50026">
    <property type="entry name" value="EGF_3"/>
    <property type="match status" value="1"/>
</dbReference>
<evidence type="ECO:0000256" key="4">
    <source>
        <dbReference type="ARBA" id="ARBA00022536"/>
    </source>
</evidence>
<dbReference type="Pfam" id="PF00089">
    <property type="entry name" value="Trypsin"/>
    <property type="match status" value="1"/>
</dbReference>
<evidence type="ECO:0000256" key="3">
    <source>
        <dbReference type="ARBA" id="ARBA00022525"/>
    </source>
</evidence>
<organism evidence="17 18">
    <name type="scientific">Phoxinus phoxinus</name>
    <name type="common">Eurasian minnow</name>
    <dbReference type="NCBI Taxonomy" id="58324"/>
    <lineage>
        <taxon>Eukaryota</taxon>
        <taxon>Metazoa</taxon>
        <taxon>Chordata</taxon>
        <taxon>Craniata</taxon>
        <taxon>Vertebrata</taxon>
        <taxon>Euteleostomi</taxon>
        <taxon>Actinopterygii</taxon>
        <taxon>Neopterygii</taxon>
        <taxon>Teleostei</taxon>
        <taxon>Ostariophysi</taxon>
        <taxon>Cypriniformes</taxon>
        <taxon>Leuciscidae</taxon>
        <taxon>Phoxininae</taxon>
        <taxon>Phoxinus</taxon>
    </lineage>
</organism>
<evidence type="ECO:0000259" key="15">
    <source>
        <dbReference type="PROSITE" id="PS50240"/>
    </source>
</evidence>
<keyword evidence="6 13" id="KW-0732">Signal</keyword>
<keyword evidence="10 12" id="KW-1015">Disulfide bond</keyword>
<evidence type="ECO:0000313" key="17">
    <source>
        <dbReference type="EMBL" id="KAK7166853.1"/>
    </source>
</evidence>
<dbReference type="InterPro" id="IPR000294">
    <property type="entry name" value="GLA_domain"/>
</dbReference>
<dbReference type="SMART" id="SM00069">
    <property type="entry name" value="GLA"/>
    <property type="match status" value="1"/>
</dbReference>
<dbReference type="Gene3D" id="4.10.740.10">
    <property type="entry name" value="Coagulation Factor IX"/>
    <property type="match status" value="1"/>
</dbReference>
<comment type="caution">
    <text evidence="17">The sequence shown here is derived from an EMBL/GenBank/DDBJ whole genome shotgun (WGS) entry which is preliminary data.</text>
</comment>
<dbReference type="GO" id="GO:0005615">
    <property type="term" value="C:extracellular space"/>
    <property type="evidence" value="ECO:0007669"/>
    <property type="project" value="TreeGrafter"/>
</dbReference>
<dbReference type="SUPFAM" id="SSF50494">
    <property type="entry name" value="Trypsin-like serine proteases"/>
    <property type="match status" value="1"/>
</dbReference>
<evidence type="ECO:0000256" key="8">
    <source>
        <dbReference type="ARBA" id="ARBA00022801"/>
    </source>
</evidence>
<keyword evidence="8" id="KW-0378">Hydrolase</keyword>
<dbReference type="PANTHER" id="PTHR24278:SF35">
    <property type="entry name" value="PROTEIN Z, VITAMIN K-DEPENDENT PLASMA GLYCOPROTEIN B"/>
    <property type="match status" value="1"/>
</dbReference>